<accession>A0ABV8IL61</accession>
<dbReference type="EMBL" id="JBHSBL010000003">
    <property type="protein sequence ID" value="MFC4063941.1"/>
    <property type="molecule type" value="Genomic_DNA"/>
</dbReference>
<proteinExistence type="predicted"/>
<keyword evidence="3" id="KW-1185">Reference proteome</keyword>
<dbReference type="RefSeq" id="WP_378064966.1">
    <property type="nucleotide sequence ID" value="NZ_JBHSBL010000003.1"/>
</dbReference>
<evidence type="ECO:0000313" key="2">
    <source>
        <dbReference type="EMBL" id="MFC4063941.1"/>
    </source>
</evidence>
<name>A0ABV8IL61_9ACTN</name>
<evidence type="ECO:0000256" key="1">
    <source>
        <dbReference type="SAM" id="MobiDB-lite"/>
    </source>
</evidence>
<organism evidence="2 3">
    <name type="scientific">Actinoplanes subglobosus</name>
    <dbReference type="NCBI Taxonomy" id="1547892"/>
    <lineage>
        <taxon>Bacteria</taxon>
        <taxon>Bacillati</taxon>
        <taxon>Actinomycetota</taxon>
        <taxon>Actinomycetes</taxon>
        <taxon>Micromonosporales</taxon>
        <taxon>Micromonosporaceae</taxon>
        <taxon>Actinoplanes</taxon>
    </lineage>
</organism>
<reference evidence="3" key="1">
    <citation type="journal article" date="2019" name="Int. J. Syst. Evol. Microbiol.">
        <title>The Global Catalogue of Microorganisms (GCM) 10K type strain sequencing project: providing services to taxonomists for standard genome sequencing and annotation.</title>
        <authorList>
            <consortium name="The Broad Institute Genomics Platform"/>
            <consortium name="The Broad Institute Genome Sequencing Center for Infectious Disease"/>
            <person name="Wu L."/>
            <person name="Ma J."/>
        </authorList>
    </citation>
    <scope>NUCLEOTIDE SEQUENCE [LARGE SCALE GENOMIC DNA]</scope>
    <source>
        <strain evidence="3">TBRC 5832</strain>
    </source>
</reference>
<protein>
    <recommendedName>
        <fullName evidence="4">Lipoprotein</fullName>
    </recommendedName>
</protein>
<sequence>MIVSIVTIAGVALISGCTDSPRRVDGQAAPVGGAKSGPSASSASSPSPSLAPSSAPPSSSSSPSSRPSASSTSPSRALVLGPAGLGRLKIGMSLQAAQATGELTNVQGTGGGCGSAVVKAARSDAAVVIWSSTKGLVSIPAYGRIATPEGARVGSTTDQVQKVHRDFTVRDTADGWVDGTGTGYSGFNDEYKNVHYRFAFKNDKVVEMWLEHDTQNCYE</sequence>
<evidence type="ECO:0000313" key="3">
    <source>
        <dbReference type="Proteomes" id="UP001595867"/>
    </source>
</evidence>
<feature type="compositionally biased region" description="Low complexity" evidence="1">
    <location>
        <begin position="28"/>
        <end position="75"/>
    </location>
</feature>
<dbReference type="Proteomes" id="UP001595867">
    <property type="component" value="Unassembled WGS sequence"/>
</dbReference>
<gene>
    <name evidence="2" type="ORF">ACFO0C_03290</name>
</gene>
<comment type="caution">
    <text evidence="2">The sequence shown here is derived from an EMBL/GenBank/DDBJ whole genome shotgun (WGS) entry which is preliminary data.</text>
</comment>
<feature type="region of interest" description="Disordered" evidence="1">
    <location>
        <begin position="18"/>
        <end position="77"/>
    </location>
</feature>
<evidence type="ECO:0008006" key="4">
    <source>
        <dbReference type="Google" id="ProtNLM"/>
    </source>
</evidence>